<name>A0A3P6SW88_LITSI</name>
<dbReference type="OrthoDB" id="2386367at2759"/>
<evidence type="ECO:0000256" key="2">
    <source>
        <dbReference type="ARBA" id="ARBA00022741"/>
    </source>
</evidence>
<dbReference type="Proteomes" id="UP000277928">
    <property type="component" value="Unassembled WGS sequence"/>
</dbReference>
<accession>A0A3P6SW88</accession>
<evidence type="ECO:0000259" key="3">
    <source>
        <dbReference type="Pfam" id="PF04548"/>
    </source>
</evidence>
<dbReference type="PANTHER" id="PTHR32046">
    <property type="entry name" value="G DOMAIN-CONTAINING PROTEIN"/>
    <property type="match status" value="1"/>
</dbReference>
<feature type="domain" description="AIG1-type G" evidence="3">
    <location>
        <begin position="109"/>
        <end position="189"/>
    </location>
</feature>
<reference evidence="4 5" key="1">
    <citation type="submission" date="2018-08" db="EMBL/GenBank/DDBJ databases">
        <authorList>
            <person name="Laetsch R D."/>
            <person name="Stevens L."/>
            <person name="Kumar S."/>
            <person name="Blaxter L. M."/>
        </authorList>
    </citation>
    <scope>NUCLEOTIDE SEQUENCE [LARGE SCALE GENOMIC DNA]</scope>
</reference>
<keyword evidence="2" id="KW-0547">Nucleotide-binding</keyword>
<proteinExistence type="inferred from homology"/>
<dbReference type="STRING" id="42156.A0A3P6SW88"/>
<evidence type="ECO:0000313" key="5">
    <source>
        <dbReference type="Proteomes" id="UP000277928"/>
    </source>
</evidence>
<dbReference type="PANTHER" id="PTHR32046:SF11">
    <property type="entry name" value="IMMUNE-ASSOCIATED NUCLEOTIDE-BINDING PROTEIN 10-LIKE"/>
    <property type="match status" value="1"/>
</dbReference>
<dbReference type="InterPro" id="IPR027417">
    <property type="entry name" value="P-loop_NTPase"/>
</dbReference>
<organism evidence="4 5">
    <name type="scientific">Litomosoides sigmodontis</name>
    <name type="common">Filarial nematode worm</name>
    <dbReference type="NCBI Taxonomy" id="42156"/>
    <lineage>
        <taxon>Eukaryota</taxon>
        <taxon>Metazoa</taxon>
        <taxon>Ecdysozoa</taxon>
        <taxon>Nematoda</taxon>
        <taxon>Chromadorea</taxon>
        <taxon>Rhabditida</taxon>
        <taxon>Spirurina</taxon>
        <taxon>Spiruromorpha</taxon>
        <taxon>Filarioidea</taxon>
        <taxon>Onchocercidae</taxon>
        <taxon>Litomosoides</taxon>
    </lineage>
</organism>
<dbReference type="EMBL" id="UYRX01000064">
    <property type="protein sequence ID" value="VDK72135.1"/>
    <property type="molecule type" value="Genomic_DNA"/>
</dbReference>
<comment type="similarity">
    <text evidence="1">Belongs to the TRAFAC class TrmE-Era-EngA-EngB-Septin-like GTPase superfamily. AIG1/Toc34/Toc159-like paraseptin GTPase family. IAN subfamily.</text>
</comment>
<dbReference type="GO" id="GO:0005525">
    <property type="term" value="F:GTP binding"/>
    <property type="evidence" value="ECO:0007669"/>
    <property type="project" value="InterPro"/>
</dbReference>
<dbReference type="Pfam" id="PF04548">
    <property type="entry name" value="AIG1"/>
    <property type="match status" value="1"/>
</dbReference>
<gene>
    <name evidence="4" type="ORF">NLS_LOCUS1686</name>
</gene>
<keyword evidence="5" id="KW-1185">Reference proteome</keyword>
<protein>
    <recommendedName>
        <fullName evidence="3">AIG1-type G domain-containing protein</fullName>
    </recommendedName>
</protein>
<sequence length="226" mass="25514">MEDLNAGSSKQRTVSKFSGEAFDVGNVRTVFAGASTDDMERSDRVILLVGGSGSNKSILIDCMCNYFYGAQFEGDRYKIANEIFDQGSTPMKSITKYVFNATVMPFRPVVIDTPEIVNDSEVATKEATVSILHNFQTESQNMQINALCLVLKFDEETINKDENTLMEIINLFPRHLLPNTIILFLSNNEKPSLSQTIKLALRHLNLSYNKYYFFNDHCLQLKKGLI</sequence>
<dbReference type="OMA" id="NLIDCMC"/>
<dbReference type="InterPro" id="IPR006703">
    <property type="entry name" value="G_AIG1"/>
</dbReference>
<evidence type="ECO:0000313" key="4">
    <source>
        <dbReference type="EMBL" id="VDK72135.1"/>
    </source>
</evidence>
<dbReference type="AlphaFoldDB" id="A0A3P6SW88"/>
<evidence type="ECO:0000256" key="1">
    <source>
        <dbReference type="ARBA" id="ARBA00008535"/>
    </source>
</evidence>
<dbReference type="SUPFAM" id="SSF52540">
    <property type="entry name" value="P-loop containing nucleoside triphosphate hydrolases"/>
    <property type="match status" value="1"/>
</dbReference>
<dbReference type="Gene3D" id="3.40.50.300">
    <property type="entry name" value="P-loop containing nucleotide triphosphate hydrolases"/>
    <property type="match status" value="1"/>
</dbReference>